<organism evidence="2 5">
    <name type="scientific">Didymodactylos carnosus</name>
    <dbReference type="NCBI Taxonomy" id="1234261"/>
    <lineage>
        <taxon>Eukaryota</taxon>
        <taxon>Metazoa</taxon>
        <taxon>Spiralia</taxon>
        <taxon>Gnathifera</taxon>
        <taxon>Rotifera</taxon>
        <taxon>Eurotatoria</taxon>
        <taxon>Bdelloidea</taxon>
        <taxon>Philodinida</taxon>
        <taxon>Philodinidae</taxon>
        <taxon>Didymodactylos</taxon>
    </lineage>
</organism>
<dbReference type="Proteomes" id="UP000682733">
    <property type="component" value="Unassembled WGS sequence"/>
</dbReference>
<dbReference type="Proteomes" id="UP000663829">
    <property type="component" value="Unassembled WGS sequence"/>
</dbReference>
<dbReference type="EMBL" id="CAJOBC010105007">
    <property type="protein sequence ID" value="CAF4495121.1"/>
    <property type="molecule type" value="Genomic_DNA"/>
</dbReference>
<proteinExistence type="predicted"/>
<accession>A0A816BMJ1</accession>
<reference evidence="2" key="1">
    <citation type="submission" date="2021-02" db="EMBL/GenBank/DDBJ databases">
        <authorList>
            <person name="Nowell W R."/>
        </authorList>
    </citation>
    <scope>NUCLEOTIDE SEQUENCE</scope>
</reference>
<evidence type="ECO:0000313" key="2">
    <source>
        <dbReference type="EMBL" id="CAF1611810.1"/>
    </source>
</evidence>
<dbReference type="AlphaFoldDB" id="A0A816BMJ1"/>
<sequence>MIWQTTANELKMKEYEEILRKRIYLQRLPSRIDKIINPTIDPIQLLLANPMLNKDRRVSGISNCSKTILQYEFDLMTINLDTMQNIRHGHEELRLDLQNKLSQSNWTELIKQSIENRRQAMIERLETYLKHKLNTFFDAAPMASKPSPSPSPAATISPSEQYFYL</sequence>
<dbReference type="Proteomes" id="UP000681722">
    <property type="component" value="Unassembled WGS sequence"/>
</dbReference>
<dbReference type="EMBL" id="CAJOBA010047356">
    <property type="protein sequence ID" value="CAF4200091.1"/>
    <property type="molecule type" value="Genomic_DNA"/>
</dbReference>
<evidence type="ECO:0000313" key="4">
    <source>
        <dbReference type="EMBL" id="CAF4495121.1"/>
    </source>
</evidence>
<name>A0A816BMJ1_9BILA</name>
<evidence type="ECO:0000313" key="3">
    <source>
        <dbReference type="EMBL" id="CAF4200091.1"/>
    </source>
</evidence>
<dbReference type="OrthoDB" id="10063939at2759"/>
<gene>
    <name evidence="2" type="ORF">GPM918_LOCUS43131</name>
    <name evidence="1" type="ORF">OVA965_LOCUS32647</name>
    <name evidence="4" type="ORF">SRO942_LOCUS44538</name>
    <name evidence="3" type="ORF">TMI583_LOCUS33510</name>
</gene>
<dbReference type="EMBL" id="CAJNOK010025648">
    <property type="protein sequence ID" value="CAF1392573.1"/>
    <property type="molecule type" value="Genomic_DNA"/>
</dbReference>
<protein>
    <submittedName>
        <fullName evidence="2">Uncharacterized protein</fullName>
    </submittedName>
</protein>
<evidence type="ECO:0000313" key="5">
    <source>
        <dbReference type="Proteomes" id="UP000663829"/>
    </source>
</evidence>
<keyword evidence="5" id="KW-1185">Reference proteome</keyword>
<evidence type="ECO:0000313" key="1">
    <source>
        <dbReference type="EMBL" id="CAF1392573.1"/>
    </source>
</evidence>
<dbReference type="EMBL" id="CAJNOQ010038226">
    <property type="protein sequence ID" value="CAF1611810.1"/>
    <property type="molecule type" value="Genomic_DNA"/>
</dbReference>
<comment type="caution">
    <text evidence="2">The sequence shown here is derived from an EMBL/GenBank/DDBJ whole genome shotgun (WGS) entry which is preliminary data.</text>
</comment>
<dbReference type="Proteomes" id="UP000677228">
    <property type="component" value="Unassembled WGS sequence"/>
</dbReference>